<name>A0ABU2HVH6_9RHOB</name>
<protein>
    <submittedName>
        <fullName evidence="1">DUF2190 family protein</fullName>
    </submittedName>
</protein>
<evidence type="ECO:0000313" key="1">
    <source>
        <dbReference type="EMBL" id="MDS9468609.1"/>
    </source>
</evidence>
<keyword evidence="2" id="KW-1185">Reference proteome</keyword>
<comment type="caution">
    <text evidence="1">The sequence shown here is derived from an EMBL/GenBank/DDBJ whole genome shotgun (WGS) entry which is preliminary data.</text>
</comment>
<accession>A0ABU2HVH6</accession>
<dbReference type="Proteomes" id="UP001269144">
    <property type="component" value="Unassembled WGS sequence"/>
</dbReference>
<organism evidence="1 2">
    <name type="scientific">Paracoccus aurantius</name>
    <dbReference type="NCBI Taxonomy" id="3073814"/>
    <lineage>
        <taxon>Bacteria</taxon>
        <taxon>Pseudomonadati</taxon>
        <taxon>Pseudomonadota</taxon>
        <taxon>Alphaproteobacteria</taxon>
        <taxon>Rhodobacterales</taxon>
        <taxon>Paracoccaceae</taxon>
        <taxon>Paracoccus</taxon>
    </lineage>
</organism>
<dbReference type="PIRSF" id="PIRSF030771">
    <property type="entry name" value="UCP030771"/>
    <property type="match status" value="1"/>
</dbReference>
<dbReference type="InterPro" id="IPR011231">
    <property type="entry name" value="Phage_VT1-Sakai_H0018"/>
</dbReference>
<dbReference type="EMBL" id="JAVQLW010000001">
    <property type="protein sequence ID" value="MDS9468609.1"/>
    <property type="molecule type" value="Genomic_DNA"/>
</dbReference>
<evidence type="ECO:0000313" key="2">
    <source>
        <dbReference type="Proteomes" id="UP001269144"/>
    </source>
</evidence>
<proteinExistence type="predicted"/>
<dbReference type="RefSeq" id="WP_311160858.1">
    <property type="nucleotide sequence ID" value="NZ_JAVQLW010000001.1"/>
</dbReference>
<sequence>MKNYIQPGNQVSIPAPADVSSGQGVLAGSLFGVAVHDAATGADLELALKGAYRMAKATGAVWTVGARLYWDDTAKAVTVTANTNKLIGVALAAAGSADTAGEVLLTAAFTL</sequence>
<reference evidence="2" key="1">
    <citation type="submission" date="2023-07" db="EMBL/GenBank/DDBJ databases">
        <title>Paracoccus sp. MBLB3053 whole genome sequence.</title>
        <authorList>
            <person name="Hwang C.Y."/>
            <person name="Cho E.-S."/>
            <person name="Seo M.-J."/>
        </authorList>
    </citation>
    <scope>NUCLEOTIDE SEQUENCE [LARGE SCALE GENOMIC DNA]</scope>
    <source>
        <strain evidence="2">MBLB3053</strain>
    </source>
</reference>
<gene>
    <name evidence="1" type="ORF">RGQ15_13650</name>
</gene>
<dbReference type="Pfam" id="PF09956">
    <property type="entry name" value="Phage_cement_2"/>
    <property type="match status" value="1"/>
</dbReference>